<feature type="compositionally biased region" description="Acidic residues" evidence="1">
    <location>
        <begin position="403"/>
        <end position="413"/>
    </location>
</feature>
<feature type="region of interest" description="Disordered" evidence="1">
    <location>
        <begin position="642"/>
        <end position="697"/>
    </location>
</feature>
<protein>
    <submittedName>
        <fullName evidence="2">Uncharacterized protein</fullName>
    </submittedName>
</protein>
<proteinExistence type="predicted"/>
<accession>A0A2G9H4Z3</accession>
<feature type="region of interest" description="Disordered" evidence="1">
    <location>
        <begin position="894"/>
        <end position="957"/>
    </location>
</feature>
<evidence type="ECO:0000256" key="1">
    <source>
        <dbReference type="SAM" id="MobiDB-lite"/>
    </source>
</evidence>
<gene>
    <name evidence="2" type="ORF">CDL12_15006</name>
</gene>
<feature type="region of interest" description="Disordered" evidence="1">
    <location>
        <begin position="583"/>
        <end position="606"/>
    </location>
</feature>
<feature type="region of interest" description="Disordered" evidence="1">
    <location>
        <begin position="493"/>
        <end position="516"/>
    </location>
</feature>
<reference evidence="3" key="1">
    <citation type="journal article" date="2018" name="Gigascience">
        <title>Genome assembly of the Pink Ipe (Handroanthus impetiginosus, Bignoniaceae), a highly valued, ecologically keystone Neotropical timber forest tree.</title>
        <authorList>
            <person name="Silva-Junior O.B."/>
            <person name="Grattapaglia D."/>
            <person name="Novaes E."/>
            <person name="Collevatti R.G."/>
        </authorList>
    </citation>
    <scope>NUCLEOTIDE SEQUENCE [LARGE SCALE GENOMIC DNA]</scope>
    <source>
        <strain evidence="3">cv. UFG-1</strain>
    </source>
</reference>
<feature type="region of interest" description="Disordered" evidence="1">
    <location>
        <begin position="394"/>
        <end position="459"/>
    </location>
</feature>
<organism evidence="2 3">
    <name type="scientific">Handroanthus impetiginosus</name>
    <dbReference type="NCBI Taxonomy" id="429701"/>
    <lineage>
        <taxon>Eukaryota</taxon>
        <taxon>Viridiplantae</taxon>
        <taxon>Streptophyta</taxon>
        <taxon>Embryophyta</taxon>
        <taxon>Tracheophyta</taxon>
        <taxon>Spermatophyta</taxon>
        <taxon>Magnoliopsida</taxon>
        <taxon>eudicotyledons</taxon>
        <taxon>Gunneridae</taxon>
        <taxon>Pentapetalae</taxon>
        <taxon>asterids</taxon>
        <taxon>lamiids</taxon>
        <taxon>Lamiales</taxon>
        <taxon>Bignoniaceae</taxon>
        <taxon>Crescentiina</taxon>
        <taxon>Tabebuia alliance</taxon>
        <taxon>Handroanthus</taxon>
    </lineage>
</organism>
<feature type="compositionally biased region" description="Polar residues" evidence="1">
    <location>
        <begin position="657"/>
        <end position="671"/>
    </location>
</feature>
<feature type="compositionally biased region" description="Basic and acidic residues" evidence="1">
    <location>
        <begin position="642"/>
        <end position="656"/>
    </location>
</feature>
<name>A0A2G9H4Z3_9LAMI</name>
<keyword evidence="3" id="KW-1185">Reference proteome</keyword>
<dbReference type="Proteomes" id="UP000231279">
    <property type="component" value="Unassembled WGS sequence"/>
</dbReference>
<feature type="compositionally biased region" description="Basic residues" evidence="1">
    <location>
        <begin position="1213"/>
        <end position="1225"/>
    </location>
</feature>
<dbReference type="EMBL" id="NKXS01002703">
    <property type="protein sequence ID" value="PIN12380.1"/>
    <property type="molecule type" value="Genomic_DNA"/>
</dbReference>
<evidence type="ECO:0000313" key="2">
    <source>
        <dbReference type="EMBL" id="PIN12380.1"/>
    </source>
</evidence>
<dbReference type="STRING" id="429701.A0A2G9H4Z3"/>
<dbReference type="PANTHER" id="PTHR34962">
    <property type="entry name" value="EMBRYO DEFECTIVE 1703-RELATED"/>
    <property type="match status" value="1"/>
</dbReference>
<comment type="caution">
    <text evidence="2">The sequence shown here is derived from an EMBL/GenBank/DDBJ whole genome shotgun (WGS) entry which is preliminary data.</text>
</comment>
<dbReference type="OrthoDB" id="611606at2759"/>
<dbReference type="PANTHER" id="PTHR34962:SF1">
    <property type="entry name" value="EMBRYO DEFECTIVE 1703-RELATED"/>
    <property type="match status" value="1"/>
</dbReference>
<feature type="compositionally biased region" description="Basic and acidic residues" evidence="1">
    <location>
        <begin position="904"/>
        <end position="917"/>
    </location>
</feature>
<dbReference type="AlphaFoldDB" id="A0A2G9H4Z3"/>
<feature type="compositionally biased region" description="Polar residues" evidence="1">
    <location>
        <begin position="938"/>
        <end position="950"/>
    </location>
</feature>
<feature type="region of interest" description="Disordered" evidence="1">
    <location>
        <begin position="1205"/>
        <end position="1225"/>
    </location>
</feature>
<sequence>MEFLNSTISVNLQNSPAVPFLTWKSRKNPSRLIIPSSRKLHLPPSLSVYLFRPISSKKFQISAHFSRRSNRQNYLRKKLIQQQQQQQEVSHLQKPLRQIDKGDIYESNFDGSGESSKNVDGSSILDNELKFYSEGSEMELRKTEISDSMMWNKLESWVEQYKKDSEFWGIGTGPIFTVFQDSEGKVQRVVVNEDEILRRCRIDPRLDNDNEDLAEVNFKVSLAKDLAKEIENGSSVIPKNSSVAKFLTLGGKSRFIEAIQSVKLKPALFSKMSRVGVLVLCGLSVVWAVRGLLLGRGDSEDYTRLEKEMLRRKIKARKEEEKIVEGNVEVMQKPIEPETVSFKRPRLDKEGLLNGIIKAKGSNSELAMMEYSGYQNEEYNDKIEEIRAMARHAREVEQRDSLPDDGDGEDYQALEEYSSNNNELYARDSDETTESMSSAESKDDIGESTDEALVEKSETKSCNIPNVVIPSDTESSRPEVSNVKVVLESSDLNEANLHSDGPGSQSGPHENSSRKKLRIIKSAKEAREYLSRKYHLPKVDPKHEVKNDELTDIAITMPSTNVASVSTEQTLDLTDEVYDSSALSGSKDVSHSSEDYSGNSGTAEGNVDVLNDLEKSRISSGREVSVSNGDAEISVFEIPRQKETNIKTSQDNDCRNEISSSLGSMPDSTSTADDRGGSVQTEEVPTPLNKRNSEDTERNEIMEGLQLNGTAAASEVNDRDLAPTVRKENWIERNFHEFEPIVKKIGDGFRDNYYVAREKASEELVAETELTQLKSDGNEYEFEWMKDERLREIVFRVRDNELSGRDPFHLMDEEDKRAFFSGLEKRVEEENQKLLKLHEYFHSNIENLDYGADGISIYDPPEKITPRWKVPPAEKNPPVLNNFLEQRKTLFPEGLKNSSLSRKTGKDSINKPEELSSRKNSPVAADVSAASTGHRENTSISSKTIIQGSDGSVRAGKKSGKEYWEHTKKWSQGFLDCYNAESDPEVKAIMRDIGKDLDRWITEKEIQEAAELMEMDSIPQKRKMFIKQKLDKLKREVELFGPQAVASKYREYSDEKEEDYLWWLDLPFVLCIEIYTTENGEQRVGFYSLEMAADLELDPKQYHVIAFEDAGDSKKFCYIIQTHMEMLGNGNAFVVPRPPKDAFYDAKANGFSVTVIRKGQLKLNIDQTLEEVEESIVEIGSKIYHDKIMKDRAADMSGLMKGVFGFKEPPKRQTSKPKSKGRIKP</sequence>
<evidence type="ECO:0000313" key="3">
    <source>
        <dbReference type="Proteomes" id="UP000231279"/>
    </source>
</evidence>